<dbReference type="RefSeq" id="WP_133711408.1">
    <property type="nucleotide sequence ID" value="NZ_SOAG01000001.1"/>
</dbReference>
<organism evidence="2 3">
    <name type="scientific">Myroides indicus</name>
    <dbReference type="NCBI Taxonomy" id="1323422"/>
    <lineage>
        <taxon>Bacteria</taxon>
        <taxon>Pseudomonadati</taxon>
        <taxon>Bacteroidota</taxon>
        <taxon>Flavobacteriia</taxon>
        <taxon>Flavobacteriales</taxon>
        <taxon>Flavobacteriaceae</taxon>
        <taxon>Myroides</taxon>
    </lineage>
</organism>
<keyword evidence="3" id="KW-1185">Reference proteome</keyword>
<evidence type="ECO:0000256" key="1">
    <source>
        <dbReference type="SAM" id="SignalP"/>
    </source>
</evidence>
<protein>
    <submittedName>
        <fullName evidence="2">Uncharacterized protein</fullName>
    </submittedName>
</protein>
<feature type="chain" id="PRO_5020344698" evidence="1">
    <location>
        <begin position="28"/>
        <end position="110"/>
    </location>
</feature>
<feature type="signal peptide" evidence="1">
    <location>
        <begin position="1"/>
        <end position="27"/>
    </location>
</feature>
<dbReference type="AlphaFoldDB" id="A0A4R7F7C9"/>
<reference evidence="2 3" key="1">
    <citation type="submission" date="2019-03" db="EMBL/GenBank/DDBJ databases">
        <title>Genomic Encyclopedia of Archaeal and Bacterial Type Strains, Phase II (KMG-II): from individual species to whole genera.</title>
        <authorList>
            <person name="Goeker M."/>
        </authorList>
    </citation>
    <scope>NUCLEOTIDE SEQUENCE [LARGE SCALE GENOMIC DNA]</scope>
    <source>
        <strain evidence="2 3">DSM 28213</strain>
    </source>
</reference>
<dbReference type="Proteomes" id="UP000295215">
    <property type="component" value="Unassembled WGS sequence"/>
</dbReference>
<evidence type="ECO:0000313" key="2">
    <source>
        <dbReference type="EMBL" id="TDS66224.1"/>
    </source>
</evidence>
<dbReference type="EMBL" id="SOAG01000001">
    <property type="protein sequence ID" value="TDS66224.1"/>
    <property type="molecule type" value="Genomic_DNA"/>
</dbReference>
<gene>
    <name evidence="2" type="ORF">C8P70_101121</name>
</gene>
<accession>A0A4R7F7C9</accession>
<keyword evidence="1" id="KW-0732">Signal</keyword>
<name>A0A4R7F7C9_9FLAO</name>
<sequence>MNKFIKILWLPVVILTMALTGAFTVNAGNIVTEDNQSEQSTLATTPYHGAVYYFDIAINDYVYLGNGDGSCTLDDDRQPECQRSVDGIWENLYGIDPSTSDYAPLFQMIE</sequence>
<evidence type="ECO:0000313" key="3">
    <source>
        <dbReference type="Proteomes" id="UP000295215"/>
    </source>
</evidence>
<proteinExistence type="predicted"/>
<comment type="caution">
    <text evidence="2">The sequence shown here is derived from an EMBL/GenBank/DDBJ whole genome shotgun (WGS) entry which is preliminary data.</text>
</comment>